<proteinExistence type="predicted"/>
<organism evidence="1 2">
    <name type="scientific">Pseudarthrobacter siccitolerans</name>
    <dbReference type="NCBI Taxonomy" id="861266"/>
    <lineage>
        <taxon>Bacteria</taxon>
        <taxon>Bacillati</taxon>
        <taxon>Actinomycetota</taxon>
        <taxon>Actinomycetes</taxon>
        <taxon>Micrococcales</taxon>
        <taxon>Micrococcaceae</taxon>
        <taxon>Pseudarthrobacter</taxon>
    </lineage>
</organism>
<accession>A0ABU0PGE3</accession>
<evidence type="ECO:0000313" key="2">
    <source>
        <dbReference type="Proteomes" id="UP001236806"/>
    </source>
</evidence>
<keyword evidence="2" id="KW-1185">Reference proteome</keyword>
<dbReference type="Proteomes" id="UP001236806">
    <property type="component" value="Unassembled WGS sequence"/>
</dbReference>
<reference evidence="1 2" key="1">
    <citation type="submission" date="2023-07" db="EMBL/GenBank/DDBJ databases">
        <title>Comparative genomics of wheat-associated soil bacteria to identify genetic determinants of phenazine resistance.</title>
        <authorList>
            <person name="Mouncey N."/>
        </authorList>
    </citation>
    <scope>NUCLEOTIDE SEQUENCE [LARGE SCALE GENOMIC DNA]</scope>
    <source>
        <strain evidence="1 2">W1I3</strain>
    </source>
</reference>
<gene>
    <name evidence="1" type="ORF">QFZ36_000193</name>
</gene>
<protein>
    <submittedName>
        <fullName evidence="1">Uncharacterized protein</fullName>
    </submittedName>
</protein>
<sequence length="146" mass="15780">MFLANGDLPIGSTKAGCSDDVQPGRRHVRCFAKPPEGPVQWPSSISRIGSGDSLRILSSSAQFFASCSRTCKLEYGRGDDAAGFGSTAGYRTSRLVCHHGAGPTPNLWEKGRFFFCRVLNLAVGWEGNVRKWASSRGAVFLPLKTL</sequence>
<dbReference type="EMBL" id="JAUSXB010000001">
    <property type="protein sequence ID" value="MDQ0672632.1"/>
    <property type="molecule type" value="Genomic_DNA"/>
</dbReference>
<name>A0ABU0PGE3_9MICC</name>
<evidence type="ECO:0000313" key="1">
    <source>
        <dbReference type="EMBL" id="MDQ0672632.1"/>
    </source>
</evidence>
<comment type="caution">
    <text evidence="1">The sequence shown here is derived from an EMBL/GenBank/DDBJ whole genome shotgun (WGS) entry which is preliminary data.</text>
</comment>